<dbReference type="EMBL" id="JANCYW010000006">
    <property type="protein sequence ID" value="KAK4535792.1"/>
    <property type="molecule type" value="Genomic_DNA"/>
</dbReference>
<dbReference type="Proteomes" id="UP001301350">
    <property type="component" value="Unassembled WGS sequence"/>
</dbReference>
<dbReference type="InterPro" id="IPR006696">
    <property type="entry name" value="DUF423"/>
</dbReference>
<comment type="caution">
    <text evidence="6">The sequence shown here is derived from an EMBL/GenBank/DDBJ whole genome shotgun (WGS) entry which is preliminary data.</text>
</comment>
<keyword evidence="3 5" id="KW-1133">Transmembrane helix</keyword>
<proteinExistence type="predicted"/>
<dbReference type="GO" id="GO:0016020">
    <property type="term" value="C:membrane"/>
    <property type="evidence" value="ECO:0007669"/>
    <property type="project" value="UniProtKB-SubCell"/>
</dbReference>
<gene>
    <name evidence="6" type="ORF">CDCA_CDCA06G1817</name>
</gene>
<dbReference type="PANTHER" id="PTHR43461:SF1">
    <property type="entry name" value="TRANSMEMBRANE PROTEIN 256"/>
    <property type="match status" value="1"/>
</dbReference>
<dbReference type="Pfam" id="PF04241">
    <property type="entry name" value="DUF423"/>
    <property type="match status" value="1"/>
</dbReference>
<organism evidence="6 7">
    <name type="scientific">Cyanidium caldarium</name>
    <name type="common">Red alga</name>
    <dbReference type="NCBI Taxonomy" id="2771"/>
    <lineage>
        <taxon>Eukaryota</taxon>
        <taxon>Rhodophyta</taxon>
        <taxon>Bangiophyceae</taxon>
        <taxon>Cyanidiales</taxon>
        <taxon>Cyanidiaceae</taxon>
        <taxon>Cyanidium</taxon>
    </lineage>
</organism>
<dbReference type="AlphaFoldDB" id="A0AAV9IU48"/>
<evidence type="ECO:0000256" key="1">
    <source>
        <dbReference type="ARBA" id="ARBA00004141"/>
    </source>
</evidence>
<name>A0AAV9IU48_CYACA</name>
<keyword evidence="7" id="KW-1185">Reference proteome</keyword>
<evidence type="ECO:0000256" key="4">
    <source>
        <dbReference type="ARBA" id="ARBA00023136"/>
    </source>
</evidence>
<accession>A0AAV9IU48</accession>
<keyword evidence="2 5" id="KW-0812">Transmembrane</keyword>
<evidence type="ECO:0000256" key="3">
    <source>
        <dbReference type="ARBA" id="ARBA00022989"/>
    </source>
</evidence>
<sequence length="125" mass="12518">MLPFLSTAAAVQRLAGASGALAVALGAFGAHGLQKRVADPRLFKSWETGASYHLAHSVALGLAAHGGAIGAKPARLAAACFTAGIALFSGSLYAMTLTGNRQLGAITPFGGAAFILGWLALAARK</sequence>
<evidence type="ECO:0000256" key="2">
    <source>
        <dbReference type="ARBA" id="ARBA00022692"/>
    </source>
</evidence>
<feature type="transmembrane region" description="Helical" evidence="5">
    <location>
        <begin position="76"/>
        <end position="97"/>
    </location>
</feature>
<reference evidence="6 7" key="1">
    <citation type="submission" date="2022-07" db="EMBL/GenBank/DDBJ databases">
        <title>Genome-wide signatures of adaptation to extreme environments.</title>
        <authorList>
            <person name="Cho C.H."/>
            <person name="Yoon H.S."/>
        </authorList>
    </citation>
    <scope>NUCLEOTIDE SEQUENCE [LARGE SCALE GENOMIC DNA]</scope>
    <source>
        <strain evidence="6 7">DBV 063 E5</strain>
    </source>
</reference>
<feature type="transmembrane region" description="Helical" evidence="5">
    <location>
        <begin position="103"/>
        <end position="123"/>
    </location>
</feature>
<protein>
    <recommendedName>
        <fullName evidence="8">DUF423 domain-containing protein</fullName>
    </recommendedName>
</protein>
<evidence type="ECO:0000313" key="7">
    <source>
        <dbReference type="Proteomes" id="UP001301350"/>
    </source>
</evidence>
<dbReference type="PANTHER" id="PTHR43461">
    <property type="entry name" value="TRANSMEMBRANE PROTEIN 256"/>
    <property type="match status" value="1"/>
</dbReference>
<evidence type="ECO:0000256" key="5">
    <source>
        <dbReference type="SAM" id="Phobius"/>
    </source>
</evidence>
<keyword evidence="4 5" id="KW-0472">Membrane</keyword>
<evidence type="ECO:0000313" key="6">
    <source>
        <dbReference type="EMBL" id="KAK4535792.1"/>
    </source>
</evidence>
<comment type="subcellular location">
    <subcellularLocation>
        <location evidence="1">Membrane</location>
        <topology evidence="1">Multi-pass membrane protein</topology>
    </subcellularLocation>
</comment>
<evidence type="ECO:0008006" key="8">
    <source>
        <dbReference type="Google" id="ProtNLM"/>
    </source>
</evidence>